<dbReference type="InterPro" id="IPR008271">
    <property type="entry name" value="Ser/Thr_kinase_AS"/>
</dbReference>
<keyword evidence="4" id="KW-0723">Serine/threonine-protein kinase</keyword>
<feature type="domain" description="Protein kinase" evidence="5">
    <location>
        <begin position="28"/>
        <end position="288"/>
    </location>
</feature>
<dbReference type="Pfam" id="PF00069">
    <property type="entry name" value="Pkinase"/>
    <property type="match status" value="1"/>
</dbReference>
<dbReference type="RefSeq" id="XP_064677386.1">
    <property type="nucleotide sequence ID" value="XM_064824450.1"/>
</dbReference>
<dbReference type="PROSITE" id="PS00107">
    <property type="entry name" value="PROTEIN_KINASE_ATP"/>
    <property type="match status" value="1"/>
</dbReference>
<proteinExistence type="inferred from homology"/>
<evidence type="ECO:0000256" key="1">
    <source>
        <dbReference type="ARBA" id="ARBA00022741"/>
    </source>
</evidence>
<protein>
    <recommendedName>
        <fullName evidence="5">Protein kinase domain-containing protein</fullName>
    </recommendedName>
</protein>
<dbReference type="GO" id="GO:0035556">
    <property type="term" value="P:intracellular signal transduction"/>
    <property type="evidence" value="ECO:0007669"/>
    <property type="project" value="TreeGrafter"/>
</dbReference>
<reference evidence="6 7" key="1">
    <citation type="submission" date="2022-11" db="EMBL/GenBank/DDBJ databases">
        <title>Mucor velutinosus strain NIH1002 WGS.</title>
        <authorList>
            <person name="Subramanian P."/>
            <person name="Mullikin J.C."/>
            <person name="Segre J.A."/>
            <person name="Zelazny A.M."/>
        </authorList>
    </citation>
    <scope>NUCLEOTIDE SEQUENCE [LARGE SCALE GENOMIC DNA]</scope>
    <source>
        <strain evidence="6 7">NIH1002</strain>
    </source>
</reference>
<dbReference type="Gene3D" id="1.10.510.10">
    <property type="entry name" value="Transferase(Phosphotransferase) domain 1"/>
    <property type="match status" value="1"/>
</dbReference>
<keyword evidence="4" id="KW-0808">Transferase</keyword>
<dbReference type="PANTHER" id="PTHR24346:SF30">
    <property type="entry name" value="MATERNAL EMBRYONIC LEUCINE ZIPPER KINASE"/>
    <property type="match status" value="1"/>
</dbReference>
<keyword evidence="7" id="KW-1185">Reference proteome</keyword>
<gene>
    <name evidence="6" type="ORF">ATC70_005153</name>
</gene>
<accession>A0AAN7DA57</accession>
<evidence type="ECO:0000256" key="4">
    <source>
        <dbReference type="RuleBase" id="RU000304"/>
    </source>
</evidence>
<dbReference type="GO" id="GO:0005524">
    <property type="term" value="F:ATP binding"/>
    <property type="evidence" value="ECO:0007669"/>
    <property type="project" value="UniProtKB-UniRule"/>
</dbReference>
<dbReference type="PROSITE" id="PS50011">
    <property type="entry name" value="PROTEIN_KINASE_DOM"/>
    <property type="match status" value="1"/>
</dbReference>
<keyword evidence="1 3" id="KW-0547">Nucleotide-binding</keyword>
<dbReference type="Proteomes" id="UP001304243">
    <property type="component" value="Unassembled WGS sequence"/>
</dbReference>
<evidence type="ECO:0000313" key="7">
    <source>
        <dbReference type="Proteomes" id="UP001304243"/>
    </source>
</evidence>
<dbReference type="GO" id="GO:0005737">
    <property type="term" value="C:cytoplasm"/>
    <property type="evidence" value="ECO:0007669"/>
    <property type="project" value="TreeGrafter"/>
</dbReference>
<evidence type="ECO:0000313" key="6">
    <source>
        <dbReference type="EMBL" id="KAK4510720.1"/>
    </source>
</evidence>
<keyword evidence="4" id="KW-0418">Kinase</keyword>
<dbReference type="GeneID" id="89948839"/>
<feature type="binding site" evidence="3">
    <location>
        <position position="57"/>
    </location>
    <ligand>
        <name>ATP</name>
        <dbReference type="ChEBI" id="CHEBI:30616"/>
    </ligand>
</feature>
<sequence length="388" mass="44431">MTSQQQQQDIWNQVSESMVDKLIDNNKYQLVEELGRGSYGCLFLGQSLETNEYVAVKILCKKGLDPAQLALQQLEIDIQQSLHHAHLLGLDQVIQEPDFVYMIMELCDQGDLFEYVVQNPYDVNCHVIFLQILEAIDYMHQNNLYHRDIKLENILLQKQDYIKVADFGLATKERYSFDFGCGSTTYLGPEHFGSIGDESDLEQEDAPYDAAASDIWSLGILLLALLFGRNPWQEATDLDVAFADYKADPMSLRRLFPDLSIECMHFLQKVLAIDPAKRVSIGEMKAMFCELTDLTIDPQESDYESESEQDEIMPSPVDIHTVQHKANKASYDSAIFSQEDGGGSWSDMVEQDLLCGIEDDFEHITFDSTEDDEQELFIHDQEKESWWL</sequence>
<dbReference type="AlphaFoldDB" id="A0AAN7DA57"/>
<dbReference type="PROSITE" id="PS00108">
    <property type="entry name" value="PROTEIN_KINASE_ST"/>
    <property type="match status" value="1"/>
</dbReference>
<comment type="similarity">
    <text evidence="4">Belongs to the protein kinase superfamily.</text>
</comment>
<dbReference type="EMBL" id="JASEJX010000033">
    <property type="protein sequence ID" value="KAK4510720.1"/>
    <property type="molecule type" value="Genomic_DNA"/>
</dbReference>
<dbReference type="FunFam" id="1.10.510.10:FF:000571">
    <property type="entry name" value="Maternal embryonic leucine zipper kinase"/>
    <property type="match status" value="1"/>
</dbReference>
<evidence type="ECO:0000259" key="5">
    <source>
        <dbReference type="PROSITE" id="PS50011"/>
    </source>
</evidence>
<organism evidence="6 7">
    <name type="scientific">Mucor velutinosus</name>
    <dbReference type="NCBI Taxonomy" id="708070"/>
    <lineage>
        <taxon>Eukaryota</taxon>
        <taxon>Fungi</taxon>
        <taxon>Fungi incertae sedis</taxon>
        <taxon>Mucoromycota</taxon>
        <taxon>Mucoromycotina</taxon>
        <taxon>Mucoromycetes</taxon>
        <taxon>Mucorales</taxon>
        <taxon>Mucorineae</taxon>
        <taxon>Mucoraceae</taxon>
        <taxon>Mucor</taxon>
    </lineage>
</organism>
<dbReference type="InterPro" id="IPR017441">
    <property type="entry name" value="Protein_kinase_ATP_BS"/>
</dbReference>
<dbReference type="GO" id="GO:0004674">
    <property type="term" value="F:protein serine/threonine kinase activity"/>
    <property type="evidence" value="ECO:0007669"/>
    <property type="project" value="UniProtKB-KW"/>
</dbReference>
<comment type="caution">
    <text evidence="6">The sequence shown here is derived from an EMBL/GenBank/DDBJ whole genome shotgun (WGS) entry which is preliminary data.</text>
</comment>
<dbReference type="InterPro" id="IPR000719">
    <property type="entry name" value="Prot_kinase_dom"/>
</dbReference>
<keyword evidence="2 3" id="KW-0067">ATP-binding</keyword>
<evidence type="ECO:0000256" key="3">
    <source>
        <dbReference type="PROSITE-ProRule" id="PRU10141"/>
    </source>
</evidence>
<dbReference type="PANTHER" id="PTHR24346">
    <property type="entry name" value="MAP/MICROTUBULE AFFINITY-REGULATING KINASE"/>
    <property type="match status" value="1"/>
</dbReference>
<evidence type="ECO:0000256" key="2">
    <source>
        <dbReference type="ARBA" id="ARBA00022840"/>
    </source>
</evidence>
<name>A0AAN7DA57_9FUNG</name>
<dbReference type="SMART" id="SM00220">
    <property type="entry name" value="S_TKc"/>
    <property type="match status" value="1"/>
</dbReference>
<dbReference type="InterPro" id="IPR011009">
    <property type="entry name" value="Kinase-like_dom_sf"/>
</dbReference>
<dbReference type="SUPFAM" id="SSF56112">
    <property type="entry name" value="Protein kinase-like (PK-like)"/>
    <property type="match status" value="1"/>
</dbReference>